<dbReference type="InterPro" id="IPR050728">
    <property type="entry name" value="Zinc_Metalloprotease_M4"/>
</dbReference>
<dbReference type="InterPro" id="IPR027268">
    <property type="entry name" value="Peptidase_M4/M1_CTD_sf"/>
</dbReference>
<dbReference type="GO" id="GO:0046872">
    <property type="term" value="F:metal ion binding"/>
    <property type="evidence" value="ECO:0007669"/>
    <property type="project" value="UniProtKB-UniRule"/>
</dbReference>
<evidence type="ECO:0000256" key="8">
    <source>
        <dbReference type="RuleBase" id="RU366073"/>
    </source>
</evidence>
<comment type="function">
    <text evidence="8">Extracellular zinc metalloprotease.</text>
</comment>
<comment type="cofactor">
    <cofactor evidence="8">
        <name>Zn(2+)</name>
        <dbReference type="ChEBI" id="CHEBI:29105"/>
    </cofactor>
</comment>
<dbReference type="PANTHER" id="PTHR33794:SF1">
    <property type="entry name" value="BACILLOLYSIN"/>
    <property type="match status" value="1"/>
</dbReference>
<dbReference type="InterPro" id="IPR023612">
    <property type="entry name" value="Peptidase_M4"/>
</dbReference>
<evidence type="ECO:0000256" key="5">
    <source>
        <dbReference type="ARBA" id="ARBA00022833"/>
    </source>
</evidence>
<dbReference type="Gene3D" id="1.10.390.10">
    <property type="entry name" value="Neutral Protease Domain 2"/>
    <property type="match status" value="1"/>
</dbReference>
<reference evidence="11 12" key="1">
    <citation type="submission" date="2019-06" db="EMBL/GenBank/DDBJ databases">
        <title>Whole genome shotgun sequence of Streptomyces gardneri NBRC 12865.</title>
        <authorList>
            <person name="Hosoyama A."/>
            <person name="Uohara A."/>
            <person name="Ohji S."/>
            <person name="Ichikawa N."/>
        </authorList>
    </citation>
    <scope>NUCLEOTIDE SEQUENCE [LARGE SCALE GENOMIC DNA]</scope>
    <source>
        <strain evidence="11 12">NBRC 12865</strain>
    </source>
</reference>
<dbReference type="GO" id="GO:0006508">
    <property type="term" value="P:proteolysis"/>
    <property type="evidence" value="ECO:0007669"/>
    <property type="project" value="UniProtKB-KW"/>
</dbReference>
<dbReference type="Pfam" id="PF01447">
    <property type="entry name" value="Peptidase_M4"/>
    <property type="match status" value="1"/>
</dbReference>
<evidence type="ECO:0000313" key="12">
    <source>
        <dbReference type="Proteomes" id="UP000315226"/>
    </source>
</evidence>
<dbReference type="AlphaFoldDB" id="A0A4Y3R9M7"/>
<dbReference type="GO" id="GO:0005576">
    <property type="term" value="C:extracellular region"/>
    <property type="evidence" value="ECO:0007669"/>
    <property type="project" value="UniProtKB-SubCell"/>
</dbReference>
<keyword evidence="3" id="KW-0479">Metal-binding</keyword>
<dbReference type="Gene3D" id="3.10.170.10">
    <property type="match status" value="1"/>
</dbReference>
<organism evidence="11 12">
    <name type="scientific">Streptomyces gardneri</name>
    <dbReference type="NCBI Taxonomy" id="66892"/>
    <lineage>
        <taxon>Bacteria</taxon>
        <taxon>Bacillati</taxon>
        <taxon>Actinomycetota</taxon>
        <taxon>Actinomycetes</taxon>
        <taxon>Kitasatosporales</taxon>
        <taxon>Streptomycetaceae</taxon>
        <taxon>Streptomyces</taxon>
    </lineage>
</organism>
<keyword evidence="2 8" id="KW-0645">Protease</keyword>
<feature type="active site" description="Proton donor" evidence="7">
    <location>
        <position position="162"/>
    </location>
</feature>
<dbReference type="SUPFAM" id="SSF55486">
    <property type="entry name" value="Metalloproteases ('zincins'), catalytic domain"/>
    <property type="match status" value="1"/>
</dbReference>
<comment type="caution">
    <text evidence="11">The sequence shown here is derived from an EMBL/GenBank/DDBJ whole genome shotgun (WGS) entry which is preliminary data.</text>
</comment>
<feature type="domain" description="Peptidase M4 C-terminal" evidence="10">
    <location>
        <begin position="81"/>
        <end position="235"/>
    </location>
</feature>
<comment type="subcellular location">
    <subcellularLocation>
        <location evidence="8">Secreted</location>
    </subcellularLocation>
</comment>
<dbReference type="InterPro" id="IPR001570">
    <property type="entry name" value="Peptidase_M4_C_domain"/>
</dbReference>
<gene>
    <name evidence="11" type="ORF">SGA01_00160</name>
</gene>
<evidence type="ECO:0000256" key="6">
    <source>
        <dbReference type="ARBA" id="ARBA00023049"/>
    </source>
</evidence>
<feature type="domain" description="Peptidase M4" evidence="9">
    <location>
        <begin position="18"/>
        <end position="78"/>
    </location>
</feature>
<sequence length="575" mass="60481">MGGREGVRLLLLEVRPDGLDGKAGFVNSLVGVVSNGRPFNNAFWDGAKMVYGQGGGDYRTFSADTDVVGHEMTHGVIEHTANLVYVGQSGAMNEAIADYFGNAIDVEANGLSMDDPDTALLGEDLCTTMAPRDCALRDLDDGVTTQDDFIGVTYRGDNGGVHLNSTIFSGALWEIRQNLDDDFADKIVYRALSAYMTPLDGFTDGREAVLAAARELGATKGQLATVSEAFDDHGVVEGWERNLGVDTKTLMTGVNIAGTGVGAGNGTYAVSRSNASGEEPYSVWIGRTDGKGTPELVSGNTGNYQVYADTDGETVVWAEYGSTSIAIKARAVSGGVVRTVAHAGISAASLAVDGDDIVFTDFDPRFGLEHVVHFDMKTGVRTAVDQGRADRATALPSVRDGKIAYAKVWSQPDGYHLGAEVFDIATGTTTLMPGDTTKTMGIGQTAITDDGVFWLRDADITDGGKASLERAGVDGSNPVTVLPEAIEAPVYGYSLTASDDAVTLTSLPPATSWDNATLPKLYQVAPDGKGGVKRVSCNRGDQVYAAADTGKRVVWLDGTTGSTDLVMRDRPAGTC</sequence>
<keyword evidence="12" id="KW-1185">Reference proteome</keyword>
<dbReference type="PANTHER" id="PTHR33794">
    <property type="entry name" value="BACILLOLYSIN"/>
    <property type="match status" value="1"/>
</dbReference>
<evidence type="ECO:0000259" key="9">
    <source>
        <dbReference type="Pfam" id="PF01447"/>
    </source>
</evidence>
<dbReference type="EMBL" id="BJMN01000001">
    <property type="protein sequence ID" value="GEB54411.1"/>
    <property type="molecule type" value="Genomic_DNA"/>
</dbReference>
<dbReference type="InterPro" id="IPR013856">
    <property type="entry name" value="Peptidase_M4_domain"/>
</dbReference>
<keyword evidence="5 8" id="KW-0862">Zinc</keyword>
<keyword evidence="4 8" id="KW-0378">Hydrolase</keyword>
<dbReference type="SUPFAM" id="SSF69304">
    <property type="entry name" value="Tricorn protease N-terminal domain"/>
    <property type="match status" value="1"/>
</dbReference>
<keyword evidence="8" id="KW-0964">Secreted</keyword>
<dbReference type="EC" id="3.4.24.-" evidence="8"/>
<keyword evidence="6 8" id="KW-0482">Metalloprotease</keyword>
<dbReference type="Proteomes" id="UP000315226">
    <property type="component" value="Unassembled WGS sequence"/>
</dbReference>
<dbReference type="PRINTS" id="PR00730">
    <property type="entry name" value="THERMOLYSIN"/>
</dbReference>
<evidence type="ECO:0000256" key="3">
    <source>
        <dbReference type="ARBA" id="ARBA00022723"/>
    </source>
</evidence>
<evidence type="ECO:0000256" key="4">
    <source>
        <dbReference type="ARBA" id="ARBA00022801"/>
    </source>
</evidence>
<comment type="similarity">
    <text evidence="1 8">Belongs to the peptidase M4 family.</text>
</comment>
<evidence type="ECO:0000256" key="1">
    <source>
        <dbReference type="ARBA" id="ARBA00009388"/>
    </source>
</evidence>
<proteinExistence type="inferred from homology"/>
<evidence type="ECO:0000256" key="2">
    <source>
        <dbReference type="ARBA" id="ARBA00022670"/>
    </source>
</evidence>
<evidence type="ECO:0000256" key="7">
    <source>
        <dbReference type="PIRSR" id="PIRSR623612-1"/>
    </source>
</evidence>
<name>A0A4Y3R9M7_9ACTN</name>
<accession>A0A4Y3R9M7</accession>
<evidence type="ECO:0000259" key="10">
    <source>
        <dbReference type="Pfam" id="PF02868"/>
    </source>
</evidence>
<protein>
    <recommendedName>
        <fullName evidence="8">Neutral metalloproteinase</fullName>
        <ecNumber evidence="8">3.4.24.-</ecNumber>
    </recommendedName>
</protein>
<feature type="active site" evidence="7">
    <location>
        <position position="71"/>
    </location>
</feature>
<evidence type="ECO:0000313" key="11">
    <source>
        <dbReference type="EMBL" id="GEB54411.1"/>
    </source>
</evidence>
<dbReference type="Pfam" id="PF02868">
    <property type="entry name" value="Peptidase_M4_C"/>
    <property type="match status" value="1"/>
</dbReference>
<dbReference type="GO" id="GO:0004222">
    <property type="term" value="F:metalloendopeptidase activity"/>
    <property type="evidence" value="ECO:0007669"/>
    <property type="project" value="UniProtKB-UniRule"/>
</dbReference>